<proteinExistence type="predicted"/>
<dbReference type="PANTHER" id="PTHR43205">
    <property type="entry name" value="PROSTAGLANDIN REDUCTASE"/>
    <property type="match status" value="1"/>
</dbReference>
<dbReference type="EMBL" id="HG966617">
    <property type="protein sequence ID" value="CDO60219.1"/>
    <property type="molecule type" value="Genomic_DNA"/>
</dbReference>
<dbReference type="Gene3D" id="3.90.180.10">
    <property type="entry name" value="Medium-chain alcohol dehydrogenases, catalytic domain"/>
    <property type="match status" value="1"/>
</dbReference>
<keyword evidence="1" id="KW-0560">Oxidoreductase</keyword>
<dbReference type="SUPFAM" id="SSF50129">
    <property type="entry name" value="GroES-like"/>
    <property type="match status" value="1"/>
</dbReference>
<name>X5MFW4_9HYPH</name>
<keyword evidence="4" id="KW-1185">Reference proteome</keyword>
<dbReference type="RefSeq" id="WP_043948316.1">
    <property type="nucleotide sequence ID" value="NZ_HG966617.1"/>
</dbReference>
<accession>X5MFW4</accession>
<dbReference type="SMART" id="SM00829">
    <property type="entry name" value="PKS_ER"/>
    <property type="match status" value="1"/>
</dbReference>
<dbReference type="CDD" id="cd05288">
    <property type="entry name" value="PGDH"/>
    <property type="match status" value="1"/>
</dbReference>
<feature type="domain" description="Enoyl reductase (ER)" evidence="2">
    <location>
        <begin position="16"/>
        <end position="333"/>
    </location>
</feature>
<dbReference type="SUPFAM" id="SSF51735">
    <property type="entry name" value="NAD(P)-binding Rossmann-fold domains"/>
    <property type="match status" value="1"/>
</dbReference>
<organism evidence="3 4">
    <name type="scientific">Candidatus Phaeomarinibacter ectocarpi</name>
    <dbReference type="NCBI Taxonomy" id="1458461"/>
    <lineage>
        <taxon>Bacteria</taxon>
        <taxon>Pseudomonadati</taxon>
        <taxon>Pseudomonadota</taxon>
        <taxon>Alphaproteobacteria</taxon>
        <taxon>Hyphomicrobiales</taxon>
        <taxon>Parvibaculaceae</taxon>
        <taxon>Candidatus Phaeomarinibacter</taxon>
    </lineage>
</organism>
<dbReference type="Pfam" id="PF00107">
    <property type="entry name" value="ADH_zinc_N"/>
    <property type="match status" value="1"/>
</dbReference>
<dbReference type="InterPro" id="IPR011032">
    <property type="entry name" value="GroES-like_sf"/>
</dbReference>
<dbReference type="GO" id="GO:0016628">
    <property type="term" value="F:oxidoreductase activity, acting on the CH-CH group of donors, NAD or NADP as acceptor"/>
    <property type="evidence" value="ECO:0007669"/>
    <property type="project" value="InterPro"/>
</dbReference>
<dbReference type="FunFam" id="3.40.50.720:FF:000121">
    <property type="entry name" value="Prostaglandin reductase 2"/>
    <property type="match status" value="1"/>
</dbReference>
<dbReference type="KEGG" id="pect:BN1012_Phect2006"/>
<dbReference type="PANTHER" id="PTHR43205:SF7">
    <property type="entry name" value="PROSTAGLANDIN REDUCTASE 1"/>
    <property type="match status" value="1"/>
</dbReference>
<reference evidence="3 4" key="1">
    <citation type="journal article" date="2014" name="Front. Genet.">
        <title>Genome and metabolic network of "Candidatus Phaeomarinobacter ectocarpi" Ec32, a new candidate genus of Alphaproteobacteria frequently associated with brown algae.</title>
        <authorList>
            <person name="Dittami S.M."/>
            <person name="Barbeyron T."/>
            <person name="Boyen C."/>
            <person name="Cambefort J."/>
            <person name="Collet G."/>
            <person name="Delage L."/>
            <person name="Gobet A."/>
            <person name="Groisillier A."/>
            <person name="Leblanc C."/>
            <person name="Michel G."/>
            <person name="Scornet D."/>
            <person name="Siegel A."/>
            <person name="Tapia J.E."/>
            <person name="Tonon T."/>
        </authorList>
    </citation>
    <scope>NUCLEOTIDE SEQUENCE [LARGE SCALE GENOMIC DNA]</scope>
    <source>
        <strain evidence="3 4">Ec32</strain>
    </source>
</reference>
<dbReference type="InterPro" id="IPR036291">
    <property type="entry name" value="NAD(P)-bd_dom_sf"/>
</dbReference>
<dbReference type="InterPro" id="IPR041694">
    <property type="entry name" value="ADH_N_2"/>
</dbReference>
<sequence length="341" mass="36759">MRNSNRQWVLRQRPEGDISDGDLELVDAPKPEAGDGEILIRTIYLSLDPTNRIWMSDMDQYMPPVEIGDVMRGGTLGVVEQSNLDGFDVGDIVVPGLGGWQDYTVSDGTGVSKIPAGLGIPLDAFMSVLGATGMTAYFGLLEIGQPKAGETVVVSAAAGAVGSTVGQIAKIKGCRVVGIAGSDEKCKWVVDDLGFDACINYKKENVLEALRRECPNGIDVNFENVGGEILDAVLTLINDNARIPLCGLISTYNAEGDVPGPYMFRNILMKRARVEGFIIIDFLERFAEGQAEMGQWLAEGKLKYRTDIVDGLETAPKALDRLFTGENIGKLLVRVSDEPAA</sequence>
<dbReference type="Proteomes" id="UP000032160">
    <property type="component" value="Chromosome I"/>
</dbReference>
<evidence type="ECO:0000313" key="3">
    <source>
        <dbReference type="EMBL" id="CDO60219.1"/>
    </source>
</evidence>
<dbReference type="OrthoDB" id="9805663at2"/>
<dbReference type="Gene3D" id="3.40.50.720">
    <property type="entry name" value="NAD(P)-binding Rossmann-like Domain"/>
    <property type="match status" value="1"/>
</dbReference>
<dbReference type="HOGENOM" id="CLU_026673_29_2_5"/>
<protein>
    <submittedName>
        <fullName evidence="3">Putative oxidoreductase YncB</fullName>
    </submittedName>
</protein>
<evidence type="ECO:0000256" key="1">
    <source>
        <dbReference type="ARBA" id="ARBA00023002"/>
    </source>
</evidence>
<dbReference type="InterPro" id="IPR013149">
    <property type="entry name" value="ADH-like_C"/>
</dbReference>
<dbReference type="Pfam" id="PF16884">
    <property type="entry name" value="ADH_N_2"/>
    <property type="match status" value="1"/>
</dbReference>
<evidence type="ECO:0000259" key="2">
    <source>
        <dbReference type="SMART" id="SM00829"/>
    </source>
</evidence>
<gene>
    <name evidence="3" type="ORF">BN1012_Phect2006</name>
</gene>
<dbReference type="InterPro" id="IPR020843">
    <property type="entry name" value="ER"/>
</dbReference>
<dbReference type="AlphaFoldDB" id="X5MFW4"/>
<dbReference type="PATRIC" id="fig|1458461.3.peg.2012"/>
<evidence type="ECO:0000313" key="4">
    <source>
        <dbReference type="Proteomes" id="UP000032160"/>
    </source>
</evidence>
<dbReference type="InterPro" id="IPR045010">
    <property type="entry name" value="MDR_fam"/>
</dbReference>